<keyword evidence="2" id="KW-0963">Cytoplasm</keyword>
<reference evidence="8 9" key="1">
    <citation type="submission" date="2024-02" db="EMBL/GenBank/DDBJ databases">
        <authorList>
            <person name="Chen Y."/>
            <person name="Shah S."/>
            <person name="Dougan E. K."/>
            <person name="Thang M."/>
            <person name="Chan C."/>
        </authorList>
    </citation>
    <scope>NUCLEOTIDE SEQUENCE [LARGE SCALE GENOMIC DNA]</scope>
</reference>
<sequence>MTALPAPSAPAPPAPVPAPKPRAPPCAPGDEFELHFIGELEWLAWAGLEVDDGLFVDYSCEAGMDWLPIARKEGFVGQTQTCYADAHGVYVFNHPIDFHYIADSVASWPQLHLQVFKLDAAGRVETLAYGSMTLPNACGHREVTVRTWRPLQRNVLEEARTVSSTSGADGALPASRAEVLHGEVRSKMVTKTSGSILVALDTAGLHKKRPDPGMHEDQFRPVPRPTASTVLRRSRCYGAVPGPGGSMGAGGIATSFLLRSAGAPRLEFSNLLGDWMLSGSSIFLRERLLLHPHVNERCWAEVTGCGIAGFSSSSGFEMNSDTDIGDLELELTATFVANGAKDVSQAPSDQSFAFWFVRQNISGDFNETRMIRAASWKQGLEEEGYMLSGSKALFEGIGAVFSTSDVAKKPNTAVSFVSNDNHQSLSYFVDVPTSNAKILDFRNKEVEFKFRVQPTLVQAFLTLDGQTHECFSVDRAGFPVKAPPTATTTATGRQVGGFIGFTAWSGRADPEEEVSMVSTGLIGRPESSAGDGSMISDAISVTKVEVINFDDEAIGEDVVGATAEETSAYSELMSSNARHFADQKSQTEHLSRVTKMHLDSKGVLRAYMRAL</sequence>
<evidence type="ECO:0000313" key="8">
    <source>
        <dbReference type="EMBL" id="CAK9035605.1"/>
    </source>
</evidence>
<keyword evidence="5" id="KW-0966">Cell projection</keyword>
<keyword evidence="4" id="KW-0206">Cytoskeleton</keyword>
<evidence type="ECO:0000256" key="3">
    <source>
        <dbReference type="ARBA" id="ARBA00022794"/>
    </source>
</evidence>
<dbReference type="PROSITE" id="PS51381">
    <property type="entry name" value="C2_B9"/>
    <property type="match status" value="1"/>
</dbReference>
<evidence type="ECO:0000256" key="6">
    <source>
        <dbReference type="ARBA" id="ARBA00039272"/>
    </source>
</evidence>
<dbReference type="Pfam" id="PF07162">
    <property type="entry name" value="B9-C2"/>
    <property type="match status" value="1"/>
</dbReference>
<gene>
    <name evidence="8" type="ORF">CCMP2556_LOCUS19972</name>
</gene>
<dbReference type="Proteomes" id="UP001642484">
    <property type="component" value="Unassembled WGS sequence"/>
</dbReference>
<keyword evidence="3" id="KW-0970">Cilium biogenesis/degradation</keyword>
<accession>A0ABP0L8X9</accession>
<dbReference type="PANTHER" id="PTHR12968">
    <property type="entry name" value="B9 DOMAIN-CONTAINING"/>
    <property type="match status" value="1"/>
</dbReference>
<feature type="region of interest" description="Disordered" evidence="7">
    <location>
        <begin position="1"/>
        <end position="24"/>
    </location>
</feature>
<dbReference type="InterPro" id="IPR010796">
    <property type="entry name" value="C2_B9-type_dom"/>
</dbReference>
<comment type="subcellular location">
    <subcellularLocation>
        <location evidence="1">Cytoplasm</location>
        <location evidence="1">Cytoskeleton</location>
        <location evidence="1">Cilium basal body</location>
    </subcellularLocation>
</comment>
<comment type="caution">
    <text evidence="8">The sequence shown here is derived from an EMBL/GenBank/DDBJ whole genome shotgun (WGS) entry which is preliminary data.</text>
</comment>
<evidence type="ECO:0000256" key="5">
    <source>
        <dbReference type="ARBA" id="ARBA00023273"/>
    </source>
</evidence>
<dbReference type="SUPFAM" id="SSF49899">
    <property type="entry name" value="Concanavalin A-like lectins/glucanases"/>
    <property type="match status" value="1"/>
</dbReference>
<evidence type="ECO:0000256" key="4">
    <source>
        <dbReference type="ARBA" id="ARBA00023212"/>
    </source>
</evidence>
<dbReference type="Gene3D" id="2.60.120.200">
    <property type="match status" value="1"/>
</dbReference>
<organism evidence="8 9">
    <name type="scientific">Durusdinium trenchii</name>
    <dbReference type="NCBI Taxonomy" id="1381693"/>
    <lineage>
        <taxon>Eukaryota</taxon>
        <taxon>Sar</taxon>
        <taxon>Alveolata</taxon>
        <taxon>Dinophyceae</taxon>
        <taxon>Suessiales</taxon>
        <taxon>Symbiodiniaceae</taxon>
        <taxon>Durusdinium</taxon>
    </lineage>
</organism>
<proteinExistence type="predicted"/>
<evidence type="ECO:0000313" key="9">
    <source>
        <dbReference type="Proteomes" id="UP001642484"/>
    </source>
</evidence>
<keyword evidence="9" id="KW-1185">Reference proteome</keyword>
<protein>
    <recommendedName>
        <fullName evidence="6">B9 domain-containing protein 2</fullName>
    </recommendedName>
</protein>
<evidence type="ECO:0000256" key="2">
    <source>
        <dbReference type="ARBA" id="ARBA00022490"/>
    </source>
</evidence>
<dbReference type="EMBL" id="CAXAMN010011558">
    <property type="protein sequence ID" value="CAK9035605.1"/>
    <property type="molecule type" value="Genomic_DNA"/>
</dbReference>
<evidence type="ECO:0000256" key="1">
    <source>
        <dbReference type="ARBA" id="ARBA00004120"/>
    </source>
</evidence>
<dbReference type="InterPro" id="IPR013320">
    <property type="entry name" value="ConA-like_dom_sf"/>
</dbReference>
<name>A0ABP0L8X9_9DINO</name>
<feature type="compositionally biased region" description="Pro residues" evidence="7">
    <location>
        <begin position="7"/>
        <end position="24"/>
    </location>
</feature>
<evidence type="ECO:0000256" key="7">
    <source>
        <dbReference type="SAM" id="MobiDB-lite"/>
    </source>
</evidence>
<dbReference type="PANTHER" id="PTHR12968:SF2">
    <property type="entry name" value="B9 DOMAIN-CONTAINING PROTEIN 2"/>
    <property type="match status" value="1"/>
</dbReference>